<keyword evidence="2" id="KW-0040">ANK repeat</keyword>
<dbReference type="InterPro" id="IPR036770">
    <property type="entry name" value="Ankyrin_rpt-contain_sf"/>
</dbReference>
<dbReference type="Pfam" id="PF12796">
    <property type="entry name" value="Ank_2"/>
    <property type="match status" value="1"/>
</dbReference>
<dbReference type="PROSITE" id="PS50297">
    <property type="entry name" value="ANK_REP_REGION"/>
    <property type="match status" value="5"/>
</dbReference>
<evidence type="ECO:0000256" key="1">
    <source>
        <dbReference type="ARBA" id="ARBA00022737"/>
    </source>
</evidence>
<evidence type="ECO:0000256" key="2">
    <source>
        <dbReference type="PROSITE-ProRule" id="PRU00023"/>
    </source>
</evidence>
<dbReference type="SUPFAM" id="SSF53474">
    <property type="entry name" value="alpha/beta-Hydrolases"/>
    <property type="match status" value="1"/>
</dbReference>
<evidence type="ECO:0000259" key="4">
    <source>
        <dbReference type="Pfam" id="PF12697"/>
    </source>
</evidence>
<feature type="repeat" description="ANK" evidence="2">
    <location>
        <begin position="1279"/>
        <end position="1300"/>
    </location>
</feature>
<dbReference type="SUPFAM" id="SSF48403">
    <property type="entry name" value="Ankyrin repeat"/>
    <property type="match status" value="1"/>
</dbReference>
<gene>
    <name evidence="6" type="ORF">DNG_08015</name>
</gene>
<dbReference type="SMART" id="SM00248">
    <property type="entry name" value="ANK"/>
    <property type="match status" value="4"/>
</dbReference>
<keyword evidence="7" id="KW-1185">Reference proteome</keyword>
<dbReference type="Proteomes" id="UP001187682">
    <property type="component" value="Unassembled WGS sequence"/>
</dbReference>
<dbReference type="SUPFAM" id="SSF52540">
    <property type="entry name" value="P-loop containing nucleoside triphosphate hydrolases"/>
    <property type="match status" value="1"/>
</dbReference>
<feature type="region of interest" description="Disordered" evidence="3">
    <location>
        <begin position="215"/>
        <end position="235"/>
    </location>
</feature>
<accession>A0AAE8N4W8</accession>
<dbReference type="InterPro" id="IPR029058">
    <property type="entry name" value="AB_hydrolase_fold"/>
</dbReference>
<dbReference type="InterPro" id="IPR056884">
    <property type="entry name" value="NPHP3-like_N"/>
</dbReference>
<feature type="domain" description="AB hydrolase-1" evidence="4">
    <location>
        <begin position="341"/>
        <end position="506"/>
    </location>
</feature>
<evidence type="ECO:0000313" key="6">
    <source>
        <dbReference type="EMBL" id="SPO05328.1"/>
    </source>
</evidence>
<dbReference type="EMBL" id="ONZQ02000012">
    <property type="protein sequence ID" value="SPO05328.1"/>
    <property type="molecule type" value="Genomic_DNA"/>
</dbReference>
<dbReference type="PANTHER" id="PTHR10039">
    <property type="entry name" value="AMELOGENIN"/>
    <property type="match status" value="1"/>
</dbReference>
<dbReference type="InterPro" id="IPR027417">
    <property type="entry name" value="P-loop_NTPase"/>
</dbReference>
<dbReference type="Gene3D" id="3.40.50.300">
    <property type="entry name" value="P-loop containing nucleotide triphosphate hydrolases"/>
    <property type="match status" value="1"/>
</dbReference>
<proteinExistence type="predicted"/>
<protein>
    <submittedName>
        <fullName evidence="6">Uncharacterized protein</fullName>
    </submittedName>
</protein>
<feature type="repeat" description="ANK" evidence="2">
    <location>
        <begin position="1211"/>
        <end position="1235"/>
    </location>
</feature>
<dbReference type="PROSITE" id="PS50088">
    <property type="entry name" value="ANK_REPEAT"/>
    <property type="match status" value="5"/>
</dbReference>
<organism evidence="6 7">
    <name type="scientific">Cephalotrichum gorgonifer</name>
    <dbReference type="NCBI Taxonomy" id="2041049"/>
    <lineage>
        <taxon>Eukaryota</taxon>
        <taxon>Fungi</taxon>
        <taxon>Dikarya</taxon>
        <taxon>Ascomycota</taxon>
        <taxon>Pezizomycotina</taxon>
        <taxon>Sordariomycetes</taxon>
        <taxon>Hypocreomycetidae</taxon>
        <taxon>Microascales</taxon>
        <taxon>Microascaceae</taxon>
        <taxon>Cephalotrichum</taxon>
    </lineage>
</organism>
<dbReference type="InterPro" id="IPR000073">
    <property type="entry name" value="AB_hydrolase_1"/>
</dbReference>
<dbReference type="InterPro" id="IPR002110">
    <property type="entry name" value="Ankyrin_rpt"/>
</dbReference>
<name>A0AAE8N4W8_9PEZI</name>
<feature type="repeat" description="ANK" evidence="2">
    <location>
        <begin position="1143"/>
        <end position="1167"/>
    </location>
</feature>
<feature type="domain" description="Nephrocystin 3-like N-terminal" evidence="5">
    <location>
        <begin position="632"/>
        <end position="808"/>
    </location>
</feature>
<sequence length="1300" mass="145331">MDPTVLSQNGYESLAAFAHERFKISSDTVLVKFLSAPGADDILTAFYFMEFAYSFLITVYGVYDEERLITRRALVATSNDMLSYTDRLDQEQQRPRVEHLRSLQDSEFGSLCSQCRQIALLIVSSLDSMKLGNLQGDTSDNQVLSTINAVCSGQNMTRLRRDLDAFRRRMNPPPDDAYSHELEGIPHVLRLEDVSDRLQRTIDRAMVATDFPQPAKQERISQRMRPSESATAEKEQTKTLTFRVDDIPVDDADALIHNLKEMFDRDDSLRELAATLFCHSLASKDKDHICATVSIKTSLSPGDLDTLLRKAGAGYPYAYSCAFQGITPLYAFSSGADVDIIAVPGLGSHPLDSWKSPYGNKVWLRDFLPADLPNIRVLLYGYDTTLRGSLSKQSIADLGSAFLEQIVAYRSRDGTPHRPIILIGHSLGGLVIKEALVRARKKHNDENSILADAAYGLVFFGVPHLGLRNDQLRTLVEGQPSKTLIEDLLADKDAEPSSFLKRLADQFAKNCKGDYRADKDGQWLKTGPPSLLVTEKSATNIGLVANADEDNIALNTDHSGLVKYESRGQVEYTIVRERLRWLIDKAKEKVPKRFAKHNLNQPLSLTAQACRESLAFENMDDRPNDISAAADGTCEWLFNDKTFLQWKDQHRGLLWIKGHPGSGKSTLLKHALRQVPLLYKDGTQAISFFFHGRGNELQRTPLGLFRSILHNLLNRFPGTHPDLIAYFEEKERTVGKPEEKWNWDVQTLQRFIESAISRILEMFPVVLFIDALDECGEELAFELIDYFKCLLAKFPSVSSSLGICFSCRHYPILELDDGLTIHLEKENTADISLYVQSCFTTAGPSHAHIEEMISRRAQGVFMWASLVAKRVLRLIRQGKSHPTIVKEIKRIPPTLEGVYSDIIQGSEDWASTLRLIEWISFSLRPLTPDELRWAMAVGPGCKATTLDECQDTDDFITSDKVDAMIKVLSCGLAEIVPSGSSRVVRFIHESVNDFFLERGPAAMDKTTQADKVYPAAVHCQLSRSCVRYFRLAIHSYGKPFDWEDTARFPFIDYATTSWIPHSKQGEPAETSPQSLLHLLDWPREDLLASWAQMYSAVSYDELGFPPDKPSLLHIISRHDLQKLAAYILGCSENDNLVDKEDGGGRTSLSWAAASGHEGVVKMLLDTGKVDIDVKDGDGRTPLSHAAGGGYEGVVRMLLDTGKVDIDLKDEGGWTPLSYAAARGYERVVRMLLDTGKVDIDIKDGDGRTPLSHAAARGYERVVRMLLDTGKVDIDIKDRDGRTPLSYAAAEGHEGVVKMLR</sequence>
<dbReference type="PANTHER" id="PTHR10039:SF5">
    <property type="entry name" value="NACHT DOMAIN-CONTAINING PROTEIN"/>
    <property type="match status" value="1"/>
</dbReference>
<reference evidence="6" key="1">
    <citation type="submission" date="2018-03" db="EMBL/GenBank/DDBJ databases">
        <authorList>
            <person name="Guldener U."/>
        </authorList>
    </citation>
    <scope>NUCLEOTIDE SEQUENCE</scope>
</reference>
<dbReference type="Pfam" id="PF12697">
    <property type="entry name" value="Abhydrolase_6"/>
    <property type="match status" value="1"/>
</dbReference>
<dbReference type="Gene3D" id="3.40.50.1820">
    <property type="entry name" value="alpha/beta hydrolase"/>
    <property type="match status" value="1"/>
</dbReference>
<evidence type="ECO:0000256" key="3">
    <source>
        <dbReference type="SAM" id="MobiDB-lite"/>
    </source>
</evidence>
<keyword evidence="1" id="KW-0677">Repeat</keyword>
<comment type="caution">
    <text evidence="6">The sequence shown here is derived from an EMBL/GenBank/DDBJ whole genome shotgun (WGS) entry which is preliminary data.</text>
</comment>
<feature type="repeat" description="ANK" evidence="2">
    <location>
        <begin position="1177"/>
        <end position="1201"/>
    </location>
</feature>
<evidence type="ECO:0000259" key="5">
    <source>
        <dbReference type="Pfam" id="PF24883"/>
    </source>
</evidence>
<evidence type="ECO:0000313" key="7">
    <source>
        <dbReference type="Proteomes" id="UP001187682"/>
    </source>
</evidence>
<dbReference type="Gene3D" id="1.25.40.20">
    <property type="entry name" value="Ankyrin repeat-containing domain"/>
    <property type="match status" value="2"/>
</dbReference>
<feature type="repeat" description="ANK" evidence="2">
    <location>
        <begin position="1245"/>
        <end position="1269"/>
    </location>
</feature>
<dbReference type="Pfam" id="PF13637">
    <property type="entry name" value="Ank_4"/>
    <property type="match status" value="1"/>
</dbReference>
<dbReference type="Pfam" id="PF24883">
    <property type="entry name" value="NPHP3_N"/>
    <property type="match status" value="1"/>
</dbReference>